<organism evidence="1 2">
    <name type="scientific">Citrullus colocynthis</name>
    <name type="common">colocynth</name>
    <dbReference type="NCBI Taxonomy" id="252529"/>
    <lineage>
        <taxon>Eukaryota</taxon>
        <taxon>Viridiplantae</taxon>
        <taxon>Streptophyta</taxon>
        <taxon>Embryophyta</taxon>
        <taxon>Tracheophyta</taxon>
        <taxon>Spermatophyta</taxon>
        <taxon>Magnoliopsida</taxon>
        <taxon>eudicotyledons</taxon>
        <taxon>Gunneridae</taxon>
        <taxon>Pentapetalae</taxon>
        <taxon>rosids</taxon>
        <taxon>fabids</taxon>
        <taxon>Cucurbitales</taxon>
        <taxon>Cucurbitaceae</taxon>
        <taxon>Benincaseae</taxon>
        <taxon>Citrullus</taxon>
    </lineage>
</organism>
<reference evidence="1 2" key="1">
    <citation type="submission" date="2024-03" db="EMBL/GenBank/DDBJ databases">
        <authorList>
            <person name="Gkanogiannis A."/>
            <person name="Becerra Lopez-Lavalle L."/>
        </authorList>
    </citation>
    <scope>NUCLEOTIDE SEQUENCE [LARGE SCALE GENOMIC DNA]</scope>
</reference>
<protein>
    <submittedName>
        <fullName evidence="1">Uncharacterized protein</fullName>
    </submittedName>
</protein>
<dbReference type="EMBL" id="OZ021738">
    <property type="protein sequence ID" value="CAK9320369.1"/>
    <property type="molecule type" value="Genomic_DNA"/>
</dbReference>
<evidence type="ECO:0000313" key="1">
    <source>
        <dbReference type="EMBL" id="CAK9320369.1"/>
    </source>
</evidence>
<proteinExistence type="predicted"/>
<evidence type="ECO:0000313" key="2">
    <source>
        <dbReference type="Proteomes" id="UP001642487"/>
    </source>
</evidence>
<gene>
    <name evidence="1" type="ORF">CITCOLO1_LOCUS12417</name>
</gene>
<sequence>MNLELTSNQHTRYLRELIRSGKQLILKSHDAVKRYSFLYYPKTPFYTKKLRKLDARLERASRNLLLQLNVQQMNKLLALKNNDKSCDGHAGLADKIKKIFMGPNLLGRVVEHIKVDPKEGVEGRIEEMIKKWGEGRFEKIFHRTFETTTLDDEKLQSWFGCDLSIILEEHYPHCPLTITPGVLFVSTTRLAFLQLQPYSTLQ</sequence>
<name>A0ABP0YIN4_9ROSI</name>
<dbReference type="Proteomes" id="UP001642487">
    <property type="component" value="Chromosome 4"/>
</dbReference>
<accession>A0ABP0YIN4</accession>
<keyword evidence="2" id="KW-1185">Reference proteome</keyword>